<gene>
    <name evidence="2" type="ORF">PMAYCL1PPCAC_12693</name>
</gene>
<sequence>FFSSPLTMPEVSIQTDPTPQEEQARNVMFDEMASLDHDLATLLDYTNRLIHNHRRITRAILEKESLSLSSSLSSSHPEDPEDPPSLEIPSLSTINPSPPSIDRQFPLLNRGGYPEVLAELTPLPPSSFIFSSNGSLIRLTSNDSLASPSSSSHSSSSTPSSPSSIPVSSPLTSPLSSKNNRYSPY</sequence>
<dbReference type="Proteomes" id="UP001328107">
    <property type="component" value="Unassembled WGS sequence"/>
</dbReference>
<dbReference type="AlphaFoldDB" id="A0AAN5C982"/>
<dbReference type="EMBL" id="BTRK01000003">
    <property type="protein sequence ID" value="GMR42498.1"/>
    <property type="molecule type" value="Genomic_DNA"/>
</dbReference>
<feature type="region of interest" description="Disordered" evidence="1">
    <location>
        <begin position="70"/>
        <end position="103"/>
    </location>
</feature>
<evidence type="ECO:0000313" key="3">
    <source>
        <dbReference type="Proteomes" id="UP001328107"/>
    </source>
</evidence>
<name>A0AAN5C982_9BILA</name>
<accession>A0AAN5C982</accession>
<proteinExistence type="predicted"/>
<feature type="region of interest" description="Disordered" evidence="1">
    <location>
        <begin position="141"/>
        <end position="185"/>
    </location>
</feature>
<organism evidence="2 3">
    <name type="scientific">Pristionchus mayeri</name>
    <dbReference type="NCBI Taxonomy" id="1317129"/>
    <lineage>
        <taxon>Eukaryota</taxon>
        <taxon>Metazoa</taxon>
        <taxon>Ecdysozoa</taxon>
        <taxon>Nematoda</taxon>
        <taxon>Chromadorea</taxon>
        <taxon>Rhabditida</taxon>
        <taxon>Rhabditina</taxon>
        <taxon>Diplogasteromorpha</taxon>
        <taxon>Diplogasteroidea</taxon>
        <taxon>Neodiplogasteridae</taxon>
        <taxon>Pristionchus</taxon>
    </lineage>
</organism>
<reference evidence="3" key="1">
    <citation type="submission" date="2022-10" db="EMBL/GenBank/DDBJ databases">
        <title>Genome assembly of Pristionchus species.</title>
        <authorList>
            <person name="Yoshida K."/>
            <person name="Sommer R.J."/>
        </authorList>
    </citation>
    <scope>NUCLEOTIDE SEQUENCE [LARGE SCALE GENOMIC DNA]</scope>
    <source>
        <strain evidence="3">RS5460</strain>
    </source>
</reference>
<feature type="compositionally biased region" description="Low complexity" evidence="1">
    <location>
        <begin position="141"/>
        <end position="177"/>
    </location>
</feature>
<evidence type="ECO:0000313" key="2">
    <source>
        <dbReference type="EMBL" id="GMR42498.1"/>
    </source>
</evidence>
<keyword evidence="3" id="KW-1185">Reference proteome</keyword>
<evidence type="ECO:0000256" key="1">
    <source>
        <dbReference type="SAM" id="MobiDB-lite"/>
    </source>
</evidence>
<protein>
    <submittedName>
        <fullName evidence="2">Uncharacterized protein</fullName>
    </submittedName>
</protein>
<feature type="non-terminal residue" evidence="2">
    <location>
        <position position="1"/>
    </location>
</feature>
<comment type="caution">
    <text evidence="2">The sequence shown here is derived from an EMBL/GenBank/DDBJ whole genome shotgun (WGS) entry which is preliminary data.</text>
</comment>
<feature type="region of interest" description="Disordered" evidence="1">
    <location>
        <begin position="1"/>
        <end position="20"/>
    </location>
</feature>